<protein>
    <recommendedName>
        <fullName evidence="1">Myb/SANT-like DNA-binding domain-containing protein</fullName>
    </recommendedName>
</protein>
<comment type="caution">
    <text evidence="2">The sequence shown here is derived from an EMBL/GenBank/DDBJ whole genome shotgun (WGS) entry which is preliminary data.</text>
</comment>
<feature type="domain" description="Myb/SANT-like DNA-binding" evidence="1">
    <location>
        <begin position="7"/>
        <end position="77"/>
    </location>
</feature>
<dbReference type="EMBL" id="JAIWYP010000006">
    <property type="protein sequence ID" value="KAH3810081.1"/>
    <property type="molecule type" value="Genomic_DNA"/>
</dbReference>
<proteinExistence type="predicted"/>
<dbReference type="InterPro" id="IPR028002">
    <property type="entry name" value="Myb_DNA-bind_5"/>
</dbReference>
<sequence>MENVNKRAKAFNEREIEVMTDNMKLNIHKLRMNHGSGGPGMVARVREIWDELLAGVNACGNGPRTLQQIKKKWRNMVNIE</sequence>
<dbReference type="Pfam" id="PF13873">
    <property type="entry name" value="Myb_DNA-bind_5"/>
    <property type="match status" value="1"/>
</dbReference>
<dbReference type="Proteomes" id="UP000828390">
    <property type="component" value="Unassembled WGS sequence"/>
</dbReference>
<reference evidence="2" key="2">
    <citation type="submission" date="2020-11" db="EMBL/GenBank/DDBJ databases">
        <authorList>
            <person name="McCartney M.A."/>
            <person name="Auch B."/>
            <person name="Kono T."/>
            <person name="Mallez S."/>
            <person name="Becker A."/>
            <person name="Gohl D.M."/>
            <person name="Silverstein K.A.T."/>
            <person name="Koren S."/>
            <person name="Bechman K.B."/>
            <person name="Herman A."/>
            <person name="Abrahante J.E."/>
            <person name="Garbe J."/>
        </authorList>
    </citation>
    <scope>NUCLEOTIDE SEQUENCE</scope>
    <source>
        <strain evidence="2">Duluth1</strain>
        <tissue evidence="2">Whole animal</tissue>
    </source>
</reference>
<name>A0A9D4JEP6_DREPO</name>
<dbReference type="AlphaFoldDB" id="A0A9D4JEP6"/>
<organism evidence="2 3">
    <name type="scientific">Dreissena polymorpha</name>
    <name type="common">Zebra mussel</name>
    <name type="synonym">Mytilus polymorpha</name>
    <dbReference type="NCBI Taxonomy" id="45954"/>
    <lineage>
        <taxon>Eukaryota</taxon>
        <taxon>Metazoa</taxon>
        <taxon>Spiralia</taxon>
        <taxon>Lophotrochozoa</taxon>
        <taxon>Mollusca</taxon>
        <taxon>Bivalvia</taxon>
        <taxon>Autobranchia</taxon>
        <taxon>Heteroconchia</taxon>
        <taxon>Euheterodonta</taxon>
        <taxon>Imparidentia</taxon>
        <taxon>Neoheterodontei</taxon>
        <taxon>Myida</taxon>
        <taxon>Dreissenoidea</taxon>
        <taxon>Dreissenidae</taxon>
        <taxon>Dreissena</taxon>
    </lineage>
</organism>
<accession>A0A9D4JEP6</accession>
<reference evidence="2" key="1">
    <citation type="journal article" date="2019" name="bioRxiv">
        <title>The Genome of the Zebra Mussel, Dreissena polymorpha: A Resource for Invasive Species Research.</title>
        <authorList>
            <person name="McCartney M.A."/>
            <person name="Auch B."/>
            <person name="Kono T."/>
            <person name="Mallez S."/>
            <person name="Zhang Y."/>
            <person name="Obille A."/>
            <person name="Becker A."/>
            <person name="Abrahante J.E."/>
            <person name="Garbe J."/>
            <person name="Badalamenti J.P."/>
            <person name="Herman A."/>
            <person name="Mangelson H."/>
            <person name="Liachko I."/>
            <person name="Sullivan S."/>
            <person name="Sone E.D."/>
            <person name="Koren S."/>
            <person name="Silverstein K.A.T."/>
            <person name="Beckman K.B."/>
            <person name="Gohl D.M."/>
        </authorList>
    </citation>
    <scope>NUCLEOTIDE SEQUENCE</scope>
    <source>
        <strain evidence="2">Duluth1</strain>
        <tissue evidence="2">Whole animal</tissue>
    </source>
</reference>
<evidence type="ECO:0000313" key="2">
    <source>
        <dbReference type="EMBL" id="KAH3810081.1"/>
    </source>
</evidence>
<gene>
    <name evidence="2" type="ORF">DPMN_138467</name>
</gene>
<evidence type="ECO:0000313" key="3">
    <source>
        <dbReference type="Proteomes" id="UP000828390"/>
    </source>
</evidence>
<evidence type="ECO:0000259" key="1">
    <source>
        <dbReference type="Pfam" id="PF13873"/>
    </source>
</evidence>
<keyword evidence="3" id="KW-1185">Reference proteome</keyword>